<evidence type="ECO:0000256" key="1">
    <source>
        <dbReference type="ARBA" id="ARBA00022617"/>
    </source>
</evidence>
<dbReference type="PROSITE" id="PS51007">
    <property type="entry name" value="CYTC"/>
    <property type="match status" value="1"/>
</dbReference>
<dbReference type="InterPro" id="IPR016024">
    <property type="entry name" value="ARM-type_fold"/>
</dbReference>
<dbReference type="InterPro" id="IPR013427">
    <property type="entry name" value="Haem-bd_dom_put"/>
</dbReference>
<keyword evidence="5" id="KW-0732">Signal</keyword>
<reference evidence="7 8" key="1">
    <citation type="submission" date="2019-02" db="EMBL/GenBank/DDBJ databases">
        <title>Deep-cultivation of Planctomycetes and their phenomic and genomic characterization uncovers novel biology.</title>
        <authorList>
            <person name="Wiegand S."/>
            <person name="Jogler M."/>
            <person name="Boedeker C."/>
            <person name="Pinto D."/>
            <person name="Vollmers J."/>
            <person name="Rivas-Marin E."/>
            <person name="Kohn T."/>
            <person name="Peeters S.H."/>
            <person name="Heuer A."/>
            <person name="Rast P."/>
            <person name="Oberbeckmann S."/>
            <person name="Bunk B."/>
            <person name="Jeske O."/>
            <person name="Meyerdierks A."/>
            <person name="Storesund J.E."/>
            <person name="Kallscheuer N."/>
            <person name="Luecker S."/>
            <person name="Lage O.M."/>
            <person name="Pohl T."/>
            <person name="Merkel B.J."/>
            <person name="Hornburger P."/>
            <person name="Mueller R.-W."/>
            <person name="Bruemmer F."/>
            <person name="Labrenz M."/>
            <person name="Spormann A.M."/>
            <person name="Op den Camp H."/>
            <person name="Overmann J."/>
            <person name="Amann R."/>
            <person name="Jetten M.S.M."/>
            <person name="Mascher T."/>
            <person name="Medema M.H."/>
            <person name="Devos D.P."/>
            <person name="Kaster A.-K."/>
            <person name="Ovreas L."/>
            <person name="Rohde M."/>
            <person name="Galperin M.Y."/>
            <person name="Jogler C."/>
        </authorList>
    </citation>
    <scope>NUCLEOTIDE SEQUENCE [LARGE SCALE GENOMIC DNA]</scope>
    <source>
        <strain evidence="7 8">Pla110</strain>
    </source>
</reference>
<dbReference type="Gene3D" id="1.10.760.10">
    <property type="entry name" value="Cytochrome c-like domain"/>
    <property type="match status" value="1"/>
</dbReference>
<keyword evidence="2 4" id="KW-0479">Metal-binding</keyword>
<dbReference type="InterPro" id="IPR011989">
    <property type="entry name" value="ARM-like"/>
</dbReference>
<dbReference type="AlphaFoldDB" id="A0A518CN17"/>
<dbReference type="KEGG" id="plon:Pla110_23520"/>
<dbReference type="GO" id="GO:0020037">
    <property type="term" value="F:heme binding"/>
    <property type="evidence" value="ECO:0007669"/>
    <property type="project" value="InterPro"/>
</dbReference>
<evidence type="ECO:0000313" key="8">
    <source>
        <dbReference type="Proteomes" id="UP000317178"/>
    </source>
</evidence>
<dbReference type="EMBL" id="CP036281">
    <property type="protein sequence ID" value="QDU80621.1"/>
    <property type="molecule type" value="Genomic_DNA"/>
</dbReference>
<evidence type="ECO:0000256" key="2">
    <source>
        <dbReference type="ARBA" id="ARBA00022723"/>
    </source>
</evidence>
<keyword evidence="1 4" id="KW-0349">Heme</keyword>
<dbReference type="InterPro" id="IPR036909">
    <property type="entry name" value="Cyt_c-like_dom_sf"/>
</dbReference>
<evidence type="ECO:0000256" key="4">
    <source>
        <dbReference type="PROSITE-ProRule" id="PRU00433"/>
    </source>
</evidence>
<dbReference type="SUPFAM" id="SSF50952">
    <property type="entry name" value="Soluble quinoprotein glucose dehydrogenase"/>
    <property type="match status" value="1"/>
</dbReference>
<dbReference type="GO" id="GO:0046872">
    <property type="term" value="F:metal ion binding"/>
    <property type="evidence" value="ECO:0007669"/>
    <property type="project" value="UniProtKB-KW"/>
</dbReference>
<dbReference type="SUPFAM" id="SSF48371">
    <property type="entry name" value="ARM repeat"/>
    <property type="match status" value="1"/>
</dbReference>
<feature type="domain" description="Cytochrome c" evidence="6">
    <location>
        <begin position="893"/>
        <end position="1026"/>
    </location>
</feature>
<name>A0A518CN17_9PLAN</name>
<dbReference type="RefSeq" id="WP_144995881.1">
    <property type="nucleotide sequence ID" value="NZ_CP036281.1"/>
</dbReference>
<dbReference type="Proteomes" id="UP000317178">
    <property type="component" value="Chromosome"/>
</dbReference>
<dbReference type="GO" id="GO:0009055">
    <property type="term" value="F:electron transfer activity"/>
    <property type="evidence" value="ECO:0007669"/>
    <property type="project" value="InterPro"/>
</dbReference>
<dbReference type="OrthoDB" id="230287at2"/>
<protein>
    <submittedName>
        <fullName evidence="7">Cytochrome c</fullName>
    </submittedName>
</protein>
<dbReference type="Pfam" id="PF23500">
    <property type="entry name" value="DUF7133"/>
    <property type="match status" value="1"/>
</dbReference>
<dbReference type="PANTHER" id="PTHR33546">
    <property type="entry name" value="LARGE, MULTIFUNCTIONAL SECRETED PROTEIN-RELATED"/>
    <property type="match status" value="1"/>
</dbReference>
<proteinExistence type="predicted"/>
<evidence type="ECO:0000259" key="6">
    <source>
        <dbReference type="PROSITE" id="PS51007"/>
    </source>
</evidence>
<dbReference type="InterPro" id="IPR055557">
    <property type="entry name" value="DUF7133"/>
</dbReference>
<sequence length="1032" mass="114693" precursor="true">MMSKQSIVSLLALAFLSLFTVEFIANTAADETDEVLAEALPHIQPLEPDEAESSFALQQGFRMELLAAEPLVYDPVAMQYDENGLAYVVEMSDYPYTGPEHDVAWQEQTSLPIGRVRILEDTDGDGKFDKSDIFADKLSWPTGVAFWKGGIFVAATPDLWYFKDTDGDRKADIRQKVFTGFRKFNVQAVMNNLKWGLDHKIYAAGGSNGGSITPGDDPGAKPIQFRRNDFRIDPTDNSFEVLTGGARFGNTFDDFGNRYICNIRNPAQHIVLQEKYLARNPDLPVSQAINDSAVAGDAIQVFRISPPEPWRVINAQRLASDATKKSPRSEMAATGYVTSSSGITIYRGAAYPEEFYGNAFIAEVAGNLVMRYQLEAAGPTFIANRAQDEVDFLASTDNWFRPVNFVNAPDGTLHVLDMYRETIEHPWSIPDDIKAHLDLESGRDRGRIYRLAPPSYPEGHQVHRRPHLGSATISELVAELENPNSWWRETAHRLIYERQDQAAVDPLRNILNQSENPIAKVHALWSLNGLGALEFDDVVQALKDESPRVREQAVLLAETRLLETRPIPSRAAIPEQKLLLDHVMPLTRDENARVRFQVALSIGGVTEERYSKAISKGLAEIARQDAGDLWTRTAILSSPGGHEAELLFGMMADRAFMESEGREFAEQLAEMIGIRKQPNQIEQLLGYLLQASTVTEPTFDPVRAGILTALGNGMQRSRLNVFTVIRQNTLSEELFVSAEEIVGQDNVEPETKVEAIQLLALKPLLEVKSLFKELLNPQQPPELQLAAVDALGKYIDPSVPEILLVMYAQLTPTVRTEVVEVLLSRPERINALFDAIEDGGVPVSEISPIRRGLLMKNRDATIKERAAKLFATDTPGPRSEVIEQYQSAIKLDKDSMRGEKVFRRLCTSCHKLGNEGHDVGFNLATIKNRTPAEVLIHILDPNREVSPNFLNYIVITDEGRTAIGVIAAETASSITLRRAEGKEETILRQNIDEITSSGQSLMPEGLEKDITPQQMADLISFLLENPPASSGE</sequence>
<dbReference type="InterPro" id="IPR009056">
    <property type="entry name" value="Cyt_c-like_dom"/>
</dbReference>
<organism evidence="7 8">
    <name type="scientific">Polystyrenella longa</name>
    <dbReference type="NCBI Taxonomy" id="2528007"/>
    <lineage>
        <taxon>Bacteria</taxon>
        <taxon>Pseudomonadati</taxon>
        <taxon>Planctomycetota</taxon>
        <taxon>Planctomycetia</taxon>
        <taxon>Planctomycetales</taxon>
        <taxon>Planctomycetaceae</taxon>
        <taxon>Polystyrenella</taxon>
    </lineage>
</organism>
<keyword evidence="8" id="KW-1185">Reference proteome</keyword>
<dbReference type="NCBIfam" id="TIGR02604">
    <property type="entry name" value="Piru_Ver_Nterm"/>
    <property type="match status" value="1"/>
</dbReference>
<evidence type="ECO:0000313" key="7">
    <source>
        <dbReference type="EMBL" id="QDU80621.1"/>
    </source>
</evidence>
<accession>A0A518CN17</accession>
<keyword evidence="3 4" id="KW-0408">Iron</keyword>
<feature type="signal peptide" evidence="5">
    <location>
        <begin position="1"/>
        <end position="24"/>
    </location>
</feature>
<dbReference type="NCBIfam" id="TIGR02603">
    <property type="entry name" value="CxxCH_TIGR02603"/>
    <property type="match status" value="1"/>
</dbReference>
<gene>
    <name evidence="7" type="ORF">Pla110_23520</name>
</gene>
<dbReference type="SUPFAM" id="SSF46626">
    <property type="entry name" value="Cytochrome c"/>
    <property type="match status" value="1"/>
</dbReference>
<evidence type="ECO:0000256" key="5">
    <source>
        <dbReference type="SAM" id="SignalP"/>
    </source>
</evidence>
<feature type="chain" id="PRO_5021819029" evidence="5">
    <location>
        <begin position="25"/>
        <end position="1032"/>
    </location>
</feature>
<evidence type="ECO:0000256" key="3">
    <source>
        <dbReference type="ARBA" id="ARBA00023004"/>
    </source>
</evidence>
<dbReference type="InterPro" id="IPR011042">
    <property type="entry name" value="6-blade_b-propeller_TolB-like"/>
</dbReference>
<dbReference type="PANTHER" id="PTHR33546:SF1">
    <property type="entry name" value="LARGE, MULTIFUNCTIONAL SECRETED PROTEIN"/>
    <property type="match status" value="1"/>
</dbReference>
<dbReference type="Gene3D" id="2.120.10.30">
    <property type="entry name" value="TolB, C-terminal domain"/>
    <property type="match status" value="1"/>
</dbReference>
<dbReference type="InterPro" id="IPR013428">
    <property type="entry name" value="Membrane-bound_put_N"/>
</dbReference>
<dbReference type="Gene3D" id="1.25.10.10">
    <property type="entry name" value="Leucine-rich Repeat Variant"/>
    <property type="match status" value="1"/>
</dbReference>
<dbReference type="InterPro" id="IPR011041">
    <property type="entry name" value="Quinoprot_gluc/sorb_DH_b-prop"/>
</dbReference>